<dbReference type="InterPro" id="IPR009061">
    <property type="entry name" value="DNA-bd_dom_put_sf"/>
</dbReference>
<reference evidence="3 4" key="1">
    <citation type="submission" date="2010-12" db="EMBL/GenBank/DDBJ databases">
        <title>Whole genome sequence of Acidiphilium multivorum AIU301.</title>
        <authorList>
            <person name="Narita-Yamada S."/>
            <person name="Nakamura S."/>
            <person name="Ito N."/>
            <person name="Takarada H."/>
            <person name="Katano Y."/>
            <person name="Nakazawa H."/>
            <person name="Hosoyama A."/>
            <person name="Yamada R."/>
            <person name="Fujita N."/>
        </authorList>
    </citation>
    <scope>NUCLEOTIDE SEQUENCE [LARGE SCALE GENOMIC DNA]</scope>
    <source>
        <strain evidence="4">DSM 11245 / JCM 8867 / AIU301</strain>
        <plasmid evidence="3 4">pACMV1</plasmid>
    </source>
</reference>
<dbReference type="Pfam" id="PF09278">
    <property type="entry name" value="MerR-DNA-bind"/>
    <property type="match status" value="1"/>
</dbReference>
<dbReference type="Proteomes" id="UP000007100">
    <property type="component" value="Plasmid pACMV1"/>
</dbReference>
<dbReference type="KEGG" id="amv:ACMV_P1_00320"/>
<protein>
    <submittedName>
        <fullName evidence="3">MerR family transcriptional regulator</fullName>
    </submittedName>
</protein>
<feature type="domain" description="Transcription regulator MerR DNA binding" evidence="2">
    <location>
        <begin position="46"/>
        <end position="110"/>
    </location>
</feature>
<evidence type="ECO:0000313" key="3">
    <source>
        <dbReference type="EMBL" id="BAJ82828.1"/>
    </source>
</evidence>
<keyword evidence="4" id="KW-1185">Reference proteome</keyword>
<evidence type="ECO:0000256" key="1">
    <source>
        <dbReference type="SAM" id="MobiDB-lite"/>
    </source>
</evidence>
<gene>
    <name evidence="3" type="ordered locus">ACMV_P1_00320</name>
</gene>
<evidence type="ECO:0000259" key="2">
    <source>
        <dbReference type="Pfam" id="PF09278"/>
    </source>
</evidence>
<keyword evidence="3" id="KW-0614">Plasmid</keyword>
<proteinExistence type="predicted"/>
<dbReference type="InterPro" id="IPR015358">
    <property type="entry name" value="Tscrpt_reg_MerR_DNA-bd"/>
</dbReference>
<dbReference type="HOGENOM" id="CLU_1375626_0_0_5"/>
<dbReference type="AlphaFoldDB" id="F0J6W1"/>
<evidence type="ECO:0000313" key="4">
    <source>
        <dbReference type="Proteomes" id="UP000007100"/>
    </source>
</evidence>
<name>F0J6W1_ACIMA</name>
<dbReference type="EMBL" id="AP012036">
    <property type="protein sequence ID" value="BAJ82828.1"/>
    <property type="molecule type" value="Genomic_DNA"/>
</dbReference>
<geneLocation type="plasmid" evidence="3 4">
    <name>pACMV1</name>
</geneLocation>
<dbReference type="SUPFAM" id="SSF46955">
    <property type="entry name" value="Putative DNA-binding domain"/>
    <property type="match status" value="1"/>
</dbReference>
<sequence length="198" mass="22141">MPLPSAPRGSKSSNIPRPAGLTTGITNSSLRSGRVNDYLTYDSDDVHRLRFIRRGRALGYLIATICQLLALWGDTNRPSADVKRIALAHPESMRRKIAELVSMDRAIEHLADFCTSDHQRDCPILDDLTSASLLPDDGEPGLSDRRNHCWLRRRAPHPQRDRRTCAYFLELHDDLQHPVPGGIITPCATCPVHRTCCA</sequence>
<organism evidence="3 4">
    <name type="scientific">Acidiphilium multivorum (strain DSM 11245 / JCM 8867 / NBRC 100883 / AIU 301)</name>
    <dbReference type="NCBI Taxonomy" id="926570"/>
    <lineage>
        <taxon>Bacteria</taxon>
        <taxon>Pseudomonadati</taxon>
        <taxon>Pseudomonadota</taxon>
        <taxon>Alphaproteobacteria</taxon>
        <taxon>Acetobacterales</taxon>
        <taxon>Acidocellaceae</taxon>
        <taxon>Acidiphilium</taxon>
    </lineage>
</organism>
<accession>F0J6W1</accession>
<dbReference type="Gene3D" id="1.10.1660.10">
    <property type="match status" value="1"/>
</dbReference>
<feature type="region of interest" description="Disordered" evidence="1">
    <location>
        <begin position="1"/>
        <end position="23"/>
    </location>
</feature>